<feature type="repeat" description="TPR" evidence="3">
    <location>
        <begin position="286"/>
        <end position="319"/>
    </location>
</feature>
<dbReference type="PANTHER" id="PTHR44858">
    <property type="entry name" value="TETRATRICOPEPTIDE REPEAT PROTEIN 6"/>
    <property type="match status" value="1"/>
</dbReference>
<keyword evidence="2 3" id="KW-0802">TPR repeat</keyword>
<feature type="repeat" description="TPR" evidence="3">
    <location>
        <begin position="525"/>
        <end position="558"/>
    </location>
</feature>
<feature type="repeat" description="TPR" evidence="3">
    <location>
        <begin position="252"/>
        <end position="285"/>
    </location>
</feature>
<comment type="caution">
    <text evidence="5">The sequence shown here is derived from an EMBL/GenBank/DDBJ whole genome shotgun (WGS) entry which is preliminary data.</text>
</comment>
<dbReference type="PROSITE" id="PS50005">
    <property type="entry name" value="TPR"/>
    <property type="match status" value="10"/>
</dbReference>
<keyword evidence="4" id="KW-0472">Membrane</keyword>
<dbReference type="EMBL" id="JBHSCL010000007">
    <property type="protein sequence ID" value="MFC4221070.1"/>
    <property type="molecule type" value="Genomic_DNA"/>
</dbReference>
<keyword evidence="4" id="KW-0812">Transmembrane</keyword>
<dbReference type="InterPro" id="IPR019734">
    <property type="entry name" value="TPR_rpt"/>
</dbReference>
<keyword evidence="6" id="KW-1185">Reference proteome</keyword>
<dbReference type="Pfam" id="PF13181">
    <property type="entry name" value="TPR_8"/>
    <property type="match status" value="5"/>
</dbReference>
<feature type="repeat" description="TPR" evidence="3">
    <location>
        <begin position="457"/>
        <end position="490"/>
    </location>
</feature>
<dbReference type="Pfam" id="PF13414">
    <property type="entry name" value="TPR_11"/>
    <property type="match status" value="1"/>
</dbReference>
<dbReference type="Proteomes" id="UP001595841">
    <property type="component" value="Unassembled WGS sequence"/>
</dbReference>
<evidence type="ECO:0000256" key="4">
    <source>
        <dbReference type="SAM" id="Phobius"/>
    </source>
</evidence>
<dbReference type="InterPro" id="IPR011990">
    <property type="entry name" value="TPR-like_helical_dom_sf"/>
</dbReference>
<evidence type="ECO:0000313" key="5">
    <source>
        <dbReference type="EMBL" id="MFC4221070.1"/>
    </source>
</evidence>
<proteinExistence type="predicted"/>
<dbReference type="SUPFAM" id="SSF48452">
    <property type="entry name" value="TPR-like"/>
    <property type="match status" value="1"/>
</dbReference>
<evidence type="ECO:0000313" key="6">
    <source>
        <dbReference type="Proteomes" id="UP001595841"/>
    </source>
</evidence>
<feature type="transmembrane region" description="Helical" evidence="4">
    <location>
        <begin position="607"/>
        <end position="627"/>
    </location>
</feature>
<name>A0ABV8PQV4_9FLAO</name>
<keyword evidence="4" id="KW-1133">Transmembrane helix</keyword>
<protein>
    <submittedName>
        <fullName evidence="5">Tetratricopeptide repeat protein</fullName>
    </submittedName>
</protein>
<feature type="repeat" description="TPR" evidence="3">
    <location>
        <begin position="320"/>
        <end position="353"/>
    </location>
</feature>
<gene>
    <name evidence="5" type="ORF">ACFOWS_13030</name>
</gene>
<feature type="repeat" description="TPR" evidence="3">
    <location>
        <begin position="218"/>
        <end position="251"/>
    </location>
</feature>
<dbReference type="Gene3D" id="1.25.40.10">
    <property type="entry name" value="Tetratricopeptide repeat domain"/>
    <property type="match status" value="4"/>
</dbReference>
<dbReference type="PROSITE" id="PS50293">
    <property type="entry name" value="TPR_REGION"/>
    <property type="match status" value="4"/>
</dbReference>
<keyword evidence="1" id="KW-0677">Repeat</keyword>
<sequence length="630" mass="73130">MIIGIPGSIVGIVLFYEWLYPEEKVLISADRIYPSSIFPSSDSLNFNVLITRFEDYVTQNDAECIGKSIQQSIGVIDANNESTIPIVSVYADSILSPNNQTLAKELQEEHNADLIIYGLARNIEDCNSAEVCFRFNVNENFVSRENPEFNIPVTKHDAKYVITTPVQIESGNFEINEFSIRKWISLLAELKINKKKISFVDLERIMIDSDTLSNEELANVYLNIGLTCKSLKQYDCSIEAYSKAINLFSDNSEYYNYRGIVYKNSQNFQLAIEDYTKAISLNPTYHKAYYNRGAAYDRSKNYQASIEDFSRAIELNPEDEDYFIYLGFVYDKMKEYHKAIKYYSIAISMNPIDTLAYGNRATTYRDLNQKKKAMEDIEMALSLDSTYSPSYNSRGIYYKNERKYQLALKDYNKAILLSNGEHTYAYFNRGFLHILLGNYSKAVNDFDKSTELNPEDYDGYFFRGIAKLELKNYESAIEDFNQSIELNDSINDNYYHRGRSFYKLKKYGEAIEDFDRAIQLNASNFRAYSSRASAYFKIQNQKKALSDFDKAIELNPDWANTYNSRGVLYLKTLNVNYAINDFKKAISLENNHFYSYVNLFFSYCLKYWYLVIAILAVLMVFVARKFLLRK</sequence>
<evidence type="ECO:0000256" key="1">
    <source>
        <dbReference type="ARBA" id="ARBA00022737"/>
    </source>
</evidence>
<evidence type="ECO:0000256" key="3">
    <source>
        <dbReference type="PROSITE-ProRule" id="PRU00339"/>
    </source>
</evidence>
<dbReference type="RefSeq" id="WP_366587318.1">
    <property type="nucleotide sequence ID" value="NZ_JBHSCL010000007.1"/>
</dbReference>
<feature type="repeat" description="TPR" evidence="3">
    <location>
        <begin position="388"/>
        <end position="421"/>
    </location>
</feature>
<feature type="repeat" description="TPR" evidence="3">
    <location>
        <begin position="491"/>
        <end position="524"/>
    </location>
</feature>
<reference evidence="6" key="1">
    <citation type="journal article" date="2019" name="Int. J. Syst. Evol. Microbiol.">
        <title>The Global Catalogue of Microorganisms (GCM) 10K type strain sequencing project: providing services to taxonomists for standard genome sequencing and annotation.</title>
        <authorList>
            <consortium name="The Broad Institute Genomics Platform"/>
            <consortium name="The Broad Institute Genome Sequencing Center for Infectious Disease"/>
            <person name="Wu L."/>
            <person name="Ma J."/>
        </authorList>
    </citation>
    <scope>NUCLEOTIDE SEQUENCE [LARGE SCALE GENOMIC DNA]</scope>
    <source>
        <strain evidence="6">CGMCC 1.15774</strain>
    </source>
</reference>
<accession>A0ABV8PQV4</accession>
<dbReference type="PANTHER" id="PTHR44858:SF1">
    <property type="entry name" value="UDP-N-ACETYLGLUCOSAMINE--PEPTIDE N-ACETYLGLUCOSAMINYLTRANSFERASE SPINDLY-RELATED"/>
    <property type="match status" value="1"/>
</dbReference>
<evidence type="ECO:0000256" key="2">
    <source>
        <dbReference type="ARBA" id="ARBA00022803"/>
    </source>
</evidence>
<feature type="repeat" description="TPR" evidence="3">
    <location>
        <begin position="423"/>
        <end position="456"/>
    </location>
</feature>
<organism evidence="5 6">
    <name type="scientific">Flagellimonas marina</name>
    <dbReference type="NCBI Taxonomy" id="1775168"/>
    <lineage>
        <taxon>Bacteria</taxon>
        <taxon>Pseudomonadati</taxon>
        <taxon>Bacteroidota</taxon>
        <taxon>Flavobacteriia</taxon>
        <taxon>Flavobacteriales</taxon>
        <taxon>Flavobacteriaceae</taxon>
        <taxon>Flagellimonas</taxon>
    </lineage>
</organism>
<dbReference type="SMART" id="SM00028">
    <property type="entry name" value="TPR"/>
    <property type="match status" value="11"/>
</dbReference>
<feature type="repeat" description="TPR" evidence="3">
    <location>
        <begin position="559"/>
        <end position="592"/>
    </location>
</feature>
<dbReference type="InterPro" id="IPR050498">
    <property type="entry name" value="Ycf3"/>
</dbReference>
<dbReference type="Pfam" id="PF00515">
    <property type="entry name" value="TPR_1"/>
    <property type="match status" value="3"/>
</dbReference>